<dbReference type="EMBL" id="BARW01009537">
    <property type="protein sequence ID" value="GAI81701.1"/>
    <property type="molecule type" value="Genomic_DNA"/>
</dbReference>
<gene>
    <name evidence="1" type="ORF">S12H4_19143</name>
</gene>
<sequence length="47" mass="5589">YAPFYKALKETPLQPKFRPGDPRNYERQKRVNEILVAKKQERASTLL</sequence>
<comment type="caution">
    <text evidence="1">The sequence shown here is derived from an EMBL/GenBank/DDBJ whole genome shotgun (WGS) entry which is preliminary data.</text>
</comment>
<organism evidence="1">
    <name type="scientific">marine sediment metagenome</name>
    <dbReference type="NCBI Taxonomy" id="412755"/>
    <lineage>
        <taxon>unclassified sequences</taxon>
        <taxon>metagenomes</taxon>
        <taxon>ecological metagenomes</taxon>
    </lineage>
</organism>
<proteinExistence type="predicted"/>
<reference evidence="1" key="1">
    <citation type="journal article" date="2014" name="Front. Microbiol.">
        <title>High frequency of phylogenetically diverse reductive dehalogenase-homologous genes in deep subseafloor sedimentary metagenomes.</title>
        <authorList>
            <person name="Kawai M."/>
            <person name="Futagami T."/>
            <person name="Toyoda A."/>
            <person name="Takaki Y."/>
            <person name="Nishi S."/>
            <person name="Hori S."/>
            <person name="Arai W."/>
            <person name="Tsubouchi T."/>
            <person name="Morono Y."/>
            <person name="Uchiyama I."/>
            <person name="Ito T."/>
            <person name="Fujiyama A."/>
            <person name="Inagaki F."/>
            <person name="Takami H."/>
        </authorList>
    </citation>
    <scope>NUCLEOTIDE SEQUENCE</scope>
    <source>
        <strain evidence="1">Expedition CK06-06</strain>
    </source>
</reference>
<accession>X1SRC6</accession>
<feature type="non-terminal residue" evidence="1">
    <location>
        <position position="1"/>
    </location>
</feature>
<protein>
    <submittedName>
        <fullName evidence="1">Uncharacterized protein</fullName>
    </submittedName>
</protein>
<name>X1SRC6_9ZZZZ</name>
<dbReference type="AlphaFoldDB" id="X1SRC6"/>
<evidence type="ECO:0000313" key="1">
    <source>
        <dbReference type="EMBL" id="GAI81701.1"/>
    </source>
</evidence>